<comment type="caution">
    <text evidence="8">Lacks conserved residue(s) required for the propagation of feature annotation.</text>
</comment>
<comment type="catalytic activity">
    <reaction evidence="8">
        <text>(7R,8S)-7,8-diammoniononanoate + CO2 + ATP = (4R,5S)-dethiobiotin + ADP + phosphate + 3 H(+)</text>
        <dbReference type="Rhea" id="RHEA:15805"/>
        <dbReference type="ChEBI" id="CHEBI:15378"/>
        <dbReference type="ChEBI" id="CHEBI:16526"/>
        <dbReference type="ChEBI" id="CHEBI:30616"/>
        <dbReference type="ChEBI" id="CHEBI:43474"/>
        <dbReference type="ChEBI" id="CHEBI:149469"/>
        <dbReference type="ChEBI" id="CHEBI:149473"/>
        <dbReference type="ChEBI" id="CHEBI:456216"/>
        <dbReference type="EC" id="6.3.3.3"/>
    </reaction>
</comment>
<reference evidence="10" key="1">
    <citation type="submission" date="2016-11" db="EMBL/GenBank/DDBJ databases">
        <authorList>
            <person name="Varghese N."/>
            <person name="Submissions S."/>
        </authorList>
    </citation>
    <scope>NUCLEOTIDE SEQUENCE [LARGE SCALE GENOMIC DNA]</scope>
    <source>
        <strain evidence="10">DSM 13643</strain>
    </source>
</reference>
<evidence type="ECO:0000256" key="2">
    <source>
        <dbReference type="ARBA" id="ARBA00022598"/>
    </source>
</evidence>
<dbReference type="GO" id="GO:0000287">
    <property type="term" value="F:magnesium ion binding"/>
    <property type="evidence" value="ECO:0007669"/>
    <property type="project" value="UniProtKB-UniRule"/>
</dbReference>
<evidence type="ECO:0000256" key="3">
    <source>
        <dbReference type="ARBA" id="ARBA00022723"/>
    </source>
</evidence>
<proteinExistence type="inferred from homology"/>
<dbReference type="GO" id="GO:0005829">
    <property type="term" value="C:cytosol"/>
    <property type="evidence" value="ECO:0007669"/>
    <property type="project" value="TreeGrafter"/>
</dbReference>
<dbReference type="OrthoDB" id="9802097at2"/>
<feature type="binding site" evidence="8">
    <location>
        <begin position="13"/>
        <end position="18"/>
    </location>
    <ligand>
        <name>ATP</name>
        <dbReference type="ChEBI" id="CHEBI:30616"/>
    </ligand>
</feature>
<comment type="subcellular location">
    <subcellularLocation>
        <location evidence="8">Cytoplasm</location>
    </subcellularLocation>
</comment>
<evidence type="ECO:0000256" key="5">
    <source>
        <dbReference type="ARBA" id="ARBA00022756"/>
    </source>
</evidence>
<evidence type="ECO:0000256" key="1">
    <source>
        <dbReference type="ARBA" id="ARBA00022490"/>
    </source>
</evidence>
<feature type="binding site" evidence="8">
    <location>
        <begin position="116"/>
        <end position="119"/>
    </location>
    <ligand>
        <name>ATP</name>
        <dbReference type="ChEBI" id="CHEBI:30616"/>
    </ligand>
</feature>
<dbReference type="CDD" id="cd03109">
    <property type="entry name" value="DTBS"/>
    <property type="match status" value="1"/>
</dbReference>
<name>A0A1M5SS53_9FIRM</name>
<dbReference type="PIRSF" id="PIRSF006755">
    <property type="entry name" value="DTB_synth"/>
    <property type="match status" value="1"/>
</dbReference>
<keyword evidence="1 8" id="KW-0963">Cytoplasm</keyword>
<dbReference type="Proteomes" id="UP000183967">
    <property type="component" value="Unassembled WGS sequence"/>
</dbReference>
<feature type="binding site" evidence="8">
    <location>
        <position position="116"/>
    </location>
    <ligand>
        <name>Mg(2+)</name>
        <dbReference type="ChEBI" id="CHEBI:18420"/>
    </ligand>
</feature>
<dbReference type="AlphaFoldDB" id="A0A1M5SS53"/>
<feature type="binding site" evidence="8">
    <location>
        <begin position="177"/>
        <end position="178"/>
    </location>
    <ligand>
        <name>ATP</name>
        <dbReference type="ChEBI" id="CHEBI:30616"/>
    </ligand>
</feature>
<keyword evidence="7 8" id="KW-0460">Magnesium</keyword>
<dbReference type="GO" id="GO:0042803">
    <property type="term" value="F:protein homodimerization activity"/>
    <property type="evidence" value="ECO:0007669"/>
    <property type="project" value="UniProtKB-ARBA"/>
</dbReference>
<feature type="binding site" evidence="8">
    <location>
        <position position="55"/>
    </location>
    <ligand>
        <name>ATP</name>
        <dbReference type="ChEBI" id="CHEBI:30616"/>
    </ligand>
</feature>
<dbReference type="EMBL" id="FQXO01000014">
    <property type="protein sequence ID" value="SHH41312.1"/>
    <property type="molecule type" value="Genomic_DNA"/>
</dbReference>
<dbReference type="UniPathway" id="UPA00078">
    <property type="reaction ID" value="UER00161"/>
</dbReference>
<dbReference type="GO" id="GO:0005524">
    <property type="term" value="F:ATP binding"/>
    <property type="evidence" value="ECO:0007669"/>
    <property type="project" value="UniProtKB-UniRule"/>
</dbReference>
<dbReference type="InterPro" id="IPR004472">
    <property type="entry name" value="DTB_synth_BioD"/>
</dbReference>
<dbReference type="PANTHER" id="PTHR43210:SF5">
    <property type="entry name" value="DETHIOBIOTIN SYNTHETASE"/>
    <property type="match status" value="1"/>
</dbReference>
<comment type="similarity">
    <text evidence="8">Belongs to the dethiobiotin synthetase family.</text>
</comment>
<keyword evidence="5 8" id="KW-0093">Biotin biosynthesis</keyword>
<evidence type="ECO:0000256" key="4">
    <source>
        <dbReference type="ARBA" id="ARBA00022741"/>
    </source>
</evidence>
<comment type="pathway">
    <text evidence="8">Cofactor biosynthesis; biotin biosynthesis; biotin from 7,8-diaminononanoate: step 1/2.</text>
</comment>
<dbReference type="InterPro" id="IPR027417">
    <property type="entry name" value="P-loop_NTPase"/>
</dbReference>
<dbReference type="Gene3D" id="3.40.50.300">
    <property type="entry name" value="P-loop containing nucleotide triphosphate hydrolases"/>
    <property type="match status" value="1"/>
</dbReference>
<comment type="subunit">
    <text evidence="8">Homodimer.</text>
</comment>
<keyword evidence="6 8" id="KW-0067">ATP-binding</keyword>
<feature type="binding site" evidence="8">
    <location>
        <position position="42"/>
    </location>
    <ligand>
        <name>substrate</name>
    </ligand>
</feature>
<keyword evidence="3 8" id="KW-0479">Metal-binding</keyword>
<evidence type="ECO:0000313" key="9">
    <source>
        <dbReference type="EMBL" id="SHH41312.1"/>
    </source>
</evidence>
<dbReference type="HAMAP" id="MF_00336">
    <property type="entry name" value="BioD"/>
    <property type="match status" value="1"/>
</dbReference>
<evidence type="ECO:0000256" key="8">
    <source>
        <dbReference type="HAMAP-Rule" id="MF_00336"/>
    </source>
</evidence>
<evidence type="ECO:0000256" key="6">
    <source>
        <dbReference type="ARBA" id="ARBA00022840"/>
    </source>
</evidence>
<organism evidence="9 10">
    <name type="scientific">Caloranaerobacter azorensis DSM 13643</name>
    <dbReference type="NCBI Taxonomy" id="1121264"/>
    <lineage>
        <taxon>Bacteria</taxon>
        <taxon>Bacillati</taxon>
        <taxon>Bacillota</taxon>
        <taxon>Tissierellia</taxon>
        <taxon>Tissierellales</taxon>
        <taxon>Thermohalobacteraceae</taxon>
        <taxon>Caloranaerobacter</taxon>
    </lineage>
</organism>
<keyword evidence="10" id="KW-1185">Reference proteome</keyword>
<dbReference type="GO" id="GO:0004141">
    <property type="term" value="F:dethiobiotin synthase activity"/>
    <property type="evidence" value="ECO:0007669"/>
    <property type="project" value="UniProtKB-UniRule"/>
</dbReference>
<feature type="binding site" evidence="8">
    <location>
        <position position="55"/>
    </location>
    <ligand>
        <name>Mg(2+)</name>
        <dbReference type="ChEBI" id="CHEBI:18420"/>
    </ligand>
</feature>
<dbReference type="Pfam" id="PF13500">
    <property type="entry name" value="AAA_26"/>
    <property type="match status" value="1"/>
</dbReference>
<accession>A0A1M5SS53</accession>
<dbReference type="GO" id="GO:0009102">
    <property type="term" value="P:biotin biosynthetic process"/>
    <property type="evidence" value="ECO:0007669"/>
    <property type="project" value="UniProtKB-UniRule"/>
</dbReference>
<evidence type="ECO:0000313" key="10">
    <source>
        <dbReference type="Proteomes" id="UP000183967"/>
    </source>
</evidence>
<dbReference type="EC" id="6.3.3.3" evidence="8"/>
<keyword evidence="2 8" id="KW-0436">Ligase</keyword>
<evidence type="ECO:0000256" key="7">
    <source>
        <dbReference type="ARBA" id="ARBA00022842"/>
    </source>
</evidence>
<dbReference type="FunFam" id="3.40.50.300:FF:000292">
    <property type="entry name" value="ATP-dependent dethiobiotin synthetase BioD"/>
    <property type="match status" value="1"/>
</dbReference>
<feature type="active site" evidence="8">
    <location>
        <position position="38"/>
    </location>
</feature>
<keyword evidence="4 8" id="KW-0547">Nucleotide-binding</keyword>
<dbReference type="NCBIfam" id="TIGR00347">
    <property type="entry name" value="bioD"/>
    <property type="match status" value="1"/>
</dbReference>
<gene>
    <name evidence="8" type="primary">bioD</name>
    <name evidence="9" type="ORF">SAMN02745135_00714</name>
</gene>
<comment type="function">
    <text evidence="8">Catalyzes a mechanistically unusual reaction, the ATP-dependent insertion of CO2 between the N7 and N8 nitrogen atoms of 7,8-diaminopelargonic acid (DAPA, also called 7,8-diammoniononanoate) to form a ureido ring.</text>
</comment>
<sequence>MSRGLFVIGTDTDVGKSVVTAGLVYILRKNGINACSFKAVQSGGIIENNRLVSGDTMLVKKVCNLEEDEHLMNPYCLSMPVSPHLAAKIERIEINKRKILDTYRKLSQKYEYIIAEGSGGIVVPIIENKYFIYDLIKDLSLPIIIVSRADVGTINHTVLTVRFAESIGLDIKGIIINRYTGKIHEKDNIETIKNITKKEILAVIDEIEDFDYNSNNFKSLKSEFEKKIDADRILNLFKEKGY</sequence>
<comment type="cofactor">
    <cofactor evidence="8">
        <name>Mg(2+)</name>
        <dbReference type="ChEBI" id="CHEBI:18420"/>
    </cofactor>
</comment>
<dbReference type="SUPFAM" id="SSF52540">
    <property type="entry name" value="P-loop containing nucleoside triphosphate hydrolases"/>
    <property type="match status" value="1"/>
</dbReference>
<protein>
    <recommendedName>
        <fullName evidence="8">ATP-dependent dethiobiotin synthetase BioD</fullName>
        <ecNumber evidence="8">6.3.3.3</ecNumber>
    </recommendedName>
    <alternativeName>
        <fullName evidence="8">DTB synthetase</fullName>
        <shortName evidence="8">DTBS</shortName>
    </alternativeName>
    <alternativeName>
        <fullName evidence="8">Dethiobiotin synthase</fullName>
    </alternativeName>
</protein>
<feature type="binding site" evidence="8">
    <location>
        <position position="17"/>
    </location>
    <ligand>
        <name>Mg(2+)</name>
        <dbReference type="ChEBI" id="CHEBI:18420"/>
    </ligand>
</feature>
<dbReference type="RefSeq" id="WP_073195532.1">
    <property type="nucleotide sequence ID" value="NZ_FQXO01000014.1"/>
</dbReference>
<dbReference type="PANTHER" id="PTHR43210">
    <property type="entry name" value="DETHIOBIOTIN SYNTHETASE"/>
    <property type="match status" value="1"/>
</dbReference>